<keyword evidence="2" id="KW-1185">Reference proteome</keyword>
<proteinExistence type="predicted"/>
<name>A0A1I0H1K5_9BACI</name>
<dbReference type="OrthoDB" id="2706031at2"/>
<dbReference type="EMBL" id="FOHE01000026">
    <property type="protein sequence ID" value="SET76563.1"/>
    <property type="molecule type" value="Genomic_DNA"/>
</dbReference>
<gene>
    <name evidence="1" type="ORF">SAMN05216389_12612</name>
</gene>
<evidence type="ECO:0000313" key="1">
    <source>
        <dbReference type="EMBL" id="SET76563.1"/>
    </source>
</evidence>
<organism evidence="1 2">
    <name type="scientific">Oceanobacillus limi</name>
    <dbReference type="NCBI Taxonomy" id="930131"/>
    <lineage>
        <taxon>Bacteria</taxon>
        <taxon>Bacillati</taxon>
        <taxon>Bacillota</taxon>
        <taxon>Bacilli</taxon>
        <taxon>Bacillales</taxon>
        <taxon>Bacillaceae</taxon>
        <taxon>Oceanobacillus</taxon>
    </lineage>
</organism>
<dbReference type="RefSeq" id="WP_090872596.1">
    <property type="nucleotide sequence ID" value="NZ_FOHE01000026.1"/>
</dbReference>
<sequence length="84" mass="9761">MTVIQRKKKSRKELDQDGGLVRVLDKYEEHFSVGVLKEITELYNEGHCVEGIAETFKRPVMEIIMALMHQADEEKITRAFALRL</sequence>
<protein>
    <submittedName>
        <fullName evidence="1">Uncharacterized protein</fullName>
    </submittedName>
</protein>
<reference evidence="1 2" key="1">
    <citation type="submission" date="2016-10" db="EMBL/GenBank/DDBJ databases">
        <authorList>
            <person name="de Groot N.N."/>
        </authorList>
    </citation>
    <scope>NUCLEOTIDE SEQUENCE [LARGE SCALE GENOMIC DNA]</scope>
    <source>
        <strain evidence="1 2">IBRC-M 10780</strain>
    </source>
</reference>
<dbReference type="STRING" id="930131.SAMN05216389_12612"/>
<evidence type="ECO:0000313" key="2">
    <source>
        <dbReference type="Proteomes" id="UP000198618"/>
    </source>
</evidence>
<accession>A0A1I0H1K5</accession>
<dbReference type="AlphaFoldDB" id="A0A1I0H1K5"/>
<dbReference type="Proteomes" id="UP000198618">
    <property type="component" value="Unassembled WGS sequence"/>
</dbReference>